<evidence type="ECO:0000256" key="7">
    <source>
        <dbReference type="ARBA" id="ARBA00022840"/>
    </source>
</evidence>
<dbReference type="PANTHER" id="PTHR11088:SF60">
    <property type="entry name" value="TRNA DIMETHYLALLYLTRANSFERASE"/>
    <property type="match status" value="1"/>
</dbReference>
<dbReference type="SUPFAM" id="SSF52540">
    <property type="entry name" value="P-loop containing nucleoside triphosphate hydrolases"/>
    <property type="match status" value="2"/>
</dbReference>
<comment type="similarity">
    <text evidence="3 10 13">Belongs to the IPP transferase family.</text>
</comment>
<dbReference type="GO" id="GO:0006400">
    <property type="term" value="P:tRNA modification"/>
    <property type="evidence" value="ECO:0007669"/>
    <property type="project" value="TreeGrafter"/>
</dbReference>
<dbReference type="Gene3D" id="3.40.50.300">
    <property type="entry name" value="P-loop containing nucleotide triphosphate hydrolases"/>
    <property type="match status" value="1"/>
</dbReference>
<sequence length="337" mass="35518">MAGGPCVRGKADARASPALLVAGPTASGKSALAVFLAERLGGVVINADALQVYRDLAILTARPGPAELARAPHALYGVRPAARPGDAAWWRGEALAAMAAAREAGMLPILCGGSGLYFHALVQGLAAIPPIAAAARAEARALLAELGPAGLHARLEKLDPPTAAKLRPSDPQRLARAYEVWLSTGRGLAAWQAQPAAPPAGWRFVALLLDPPREELKRAIGTRFTAMLAGGAIAEVAALLGQNLDPSLPLLRAHGVPELAAHLRGEITLEEAATRARAATLRYTKRQATWFRHHRLAPEIHMINARIDENTQFSDRIMADLLNFLCCAGLTPDTPLA</sequence>
<comment type="subunit">
    <text evidence="10">Monomer.</text>
</comment>
<dbReference type="HAMAP" id="MF_00185">
    <property type="entry name" value="IPP_trans"/>
    <property type="match status" value="1"/>
</dbReference>
<comment type="caution">
    <text evidence="10">Lacks conserved residue(s) required for the propagation of feature annotation.</text>
</comment>
<evidence type="ECO:0000256" key="3">
    <source>
        <dbReference type="ARBA" id="ARBA00005842"/>
    </source>
</evidence>
<evidence type="ECO:0000256" key="8">
    <source>
        <dbReference type="ARBA" id="ARBA00022842"/>
    </source>
</evidence>
<dbReference type="EMBL" id="DTQM01000040">
    <property type="protein sequence ID" value="HGC41979.1"/>
    <property type="molecule type" value="Genomic_DNA"/>
</dbReference>
<dbReference type="GO" id="GO:0052381">
    <property type="term" value="F:tRNA dimethylallyltransferase activity"/>
    <property type="evidence" value="ECO:0007669"/>
    <property type="project" value="UniProtKB-UniRule"/>
</dbReference>
<feature type="binding site" evidence="10">
    <location>
        <begin position="23"/>
        <end position="30"/>
    </location>
    <ligand>
        <name>ATP</name>
        <dbReference type="ChEBI" id="CHEBI:30616"/>
    </ligand>
</feature>
<evidence type="ECO:0000256" key="11">
    <source>
        <dbReference type="RuleBase" id="RU003783"/>
    </source>
</evidence>
<evidence type="ECO:0000256" key="4">
    <source>
        <dbReference type="ARBA" id="ARBA00022679"/>
    </source>
</evidence>
<dbReference type="Gene3D" id="1.10.20.140">
    <property type="match status" value="1"/>
</dbReference>
<dbReference type="NCBIfam" id="TIGR00174">
    <property type="entry name" value="miaA"/>
    <property type="match status" value="1"/>
</dbReference>
<organism evidence="14">
    <name type="scientific">Acidicaldus sp</name>
    <dbReference type="NCBI Taxonomy" id="1872105"/>
    <lineage>
        <taxon>Bacteria</taxon>
        <taxon>Pseudomonadati</taxon>
        <taxon>Pseudomonadota</taxon>
        <taxon>Alphaproteobacteria</taxon>
        <taxon>Acetobacterales</taxon>
        <taxon>Acetobacteraceae</taxon>
        <taxon>Acidicaldus</taxon>
    </lineage>
</organism>
<feature type="binding site" evidence="10">
    <location>
        <begin position="25"/>
        <end position="30"/>
    </location>
    <ligand>
        <name>substrate</name>
    </ligand>
</feature>
<dbReference type="AlphaFoldDB" id="A0A8J4H7I0"/>
<evidence type="ECO:0000256" key="10">
    <source>
        <dbReference type="HAMAP-Rule" id="MF_00185"/>
    </source>
</evidence>
<dbReference type="EC" id="2.5.1.75" evidence="10"/>
<evidence type="ECO:0000256" key="6">
    <source>
        <dbReference type="ARBA" id="ARBA00022741"/>
    </source>
</evidence>
<name>A0A8J4H7I0_9PROT</name>
<feature type="site" description="Interaction with substrate tRNA" evidence="10">
    <location>
        <position position="114"/>
    </location>
</feature>
<protein>
    <recommendedName>
        <fullName evidence="10">tRNA dimethylallyltransferase</fullName>
        <ecNumber evidence="10">2.5.1.75</ecNumber>
    </recommendedName>
    <alternativeName>
        <fullName evidence="10">Dimethylallyl diphosphate:tRNA dimethylallyltransferase</fullName>
        <shortName evidence="10">DMAPP:tRNA dimethylallyltransferase</shortName>
        <shortName evidence="10">DMATase</shortName>
    </alternativeName>
    <alternativeName>
        <fullName evidence="10">Isopentenyl-diphosphate:tRNA isopentenyltransferase</fullName>
        <shortName evidence="10">IPP transferase</shortName>
        <shortName evidence="10">IPPT</shortName>
        <shortName evidence="10">IPTase</shortName>
    </alternativeName>
</protein>
<evidence type="ECO:0000256" key="13">
    <source>
        <dbReference type="RuleBase" id="RU003785"/>
    </source>
</evidence>
<evidence type="ECO:0000256" key="12">
    <source>
        <dbReference type="RuleBase" id="RU003784"/>
    </source>
</evidence>
<comment type="caution">
    <text evidence="14">The sequence shown here is derived from an EMBL/GenBank/DDBJ whole genome shotgun (WGS) entry which is preliminary data.</text>
</comment>
<dbReference type="InterPro" id="IPR039657">
    <property type="entry name" value="Dimethylallyltransferase"/>
</dbReference>
<keyword evidence="5 10" id="KW-0819">tRNA processing</keyword>
<accession>A0A8J4H7I0</accession>
<dbReference type="InterPro" id="IPR018022">
    <property type="entry name" value="IPT"/>
</dbReference>
<gene>
    <name evidence="10 14" type="primary">miaA</name>
    <name evidence="14" type="ORF">ENY07_01980</name>
</gene>
<feature type="region of interest" description="Interaction with substrate tRNA" evidence="10">
    <location>
        <begin position="172"/>
        <end position="176"/>
    </location>
</feature>
<comment type="function">
    <text evidence="2 10 12">Catalyzes the transfer of a dimethylallyl group onto the adenine at position 37 in tRNAs that read codons beginning with uridine, leading to the formation of N6-(dimethylallyl)adenosine (i(6)A).</text>
</comment>
<evidence type="ECO:0000256" key="1">
    <source>
        <dbReference type="ARBA" id="ARBA00001946"/>
    </source>
</evidence>
<dbReference type="Pfam" id="PF01715">
    <property type="entry name" value="IPPT"/>
    <property type="match status" value="1"/>
</dbReference>
<proteinExistence type="inferred from homology"/>
<comment type="catalytic activity">
    <reaction evidence="9 10 11">
        <text>adenosine(37) in tRNA + dimethylallyl diphosphate = N(6)-dimethylallyladenosine(37) in tRNA + diphosphate</text>
        <dbReference type="Rhea" id="RHEA:26482"/>
        <dbReference type="Rhea" id="RHEA-COMP:10162"/>
        <dbReference type="Rhea" id="RHEA-COMP:10375"/>
        <dbReference type="ChEBI" id="CHEBI:33019"/>
        <dbReference type="ChEBI" id="CHEBI:57623"/>
        <dbReference type="ChEBI" id="CHEBI:74411"/>
        <dbReference type="ChEBI" id="CHEBI:74415"/>
        <dbReference type="EC" id="2.5.1.75"/>
    </reaction>
</comment>
<evidence type="ECO:0000256" key="5">
    <source>
        <dbReference type="ARBA" id="ARBA00022694"/>
    </source>
</evidence>
<evidence type="ECO:0000256" key="9">
    <source>
        <dbReference type="ARBA" id="ARBA00049563"/>
    </source>
</evidence>
<evidence type="ECO:0000313" key="14">
    <source>
        <dbReference type="EMBL" id="HGC41979.1"/>
    </source>
</evidence>
<keyword evidence="8 10" id="KW-0460">Magnesium</keyword>
<feature type="site" description="Interaction with substrate tRNA" evidence="10">
    <location>
        <position position="136"/>
    </location>
</feature>
<dbReference type="InterPro" id="IPR027417">
    <property type="entry name" value="P-loop_NTPase"/>
</dbReference>
<keyword evidence="4 10" id="KW-0808">Transferase</keyword>
<evidence type="ECO:0000256" key="2">
    <source>
        <dbReference type="ARBA" id="ARBA00003213"/>
    </source>
</evidence>
<keyword evidence="7 10" id="KW-0067">ATP-binding</keyword>
<dbReference type="PANTHER" id="PTHR11088">
    <property type="entry name" value="TRNA DIMETHYLALLYLTRANSFERASE"/>
    <property type="match status" value="1"/>
</dbReference>
<reference evidence="14" key="1">
    <citation type="journal article" date="2020" name="mSystems">
        <title>Genome- and Community-Level Interaction Insights into Carbon Utilization and Element Cycling Functions of Hydrothermarchaeota in Hydrothermal Sediment.</title>
        <authorList>
            <person name="Zhou Z."/>
            <person name="Liu Y."/>
            <person name="Xu W."/>
            <person name="Pan J."/>
            <person name="Luo Z.H."/>
            <person name="Li M."/>
        </authorList>
    </citation>
    <scope>NUCLEOTIDE SEQUENCE</scope>
    <source>
        <strain evidence="14">SpSt-997</strain>
    </source>
</reference>
<keyword evidence="6 10" id="KW-0547">Nucleotide-binding</keyword>
<comment type="cofactor">
    <cofactor evidence="1 10">
        <name>Mg(2+)</name>
        <dbReference type="ChEBI" id="CHEBI:18420"/>
    </cofactor>
</comment>
<dbReference type="GO" id="GO:0005524">
    <property type="term" value="F:ATP binding"/>
    <property type="evidence" value="ECO:0007669"/>
    <property type="project" value="UniProtKB-UniRule"/>
</dbReference>